<gene>
    <name evidence="1" type="ORF">WKI47_03335</name>
</gene>
<dbReference type="EMBL" id="JBBKAR010000007">
    <property type="protein sequence ID" value="MEJ8302944.1"/>
    <property type="molecule type" value="Genomic_DNA"/>
</dbReference>
<reference evidence="1" key="1">
    <citation type="submission" date="2024-03" db="EMBL/GenBank/DDBJ databases">
        <title>Whole genome sequecning of epiphytes from Marcgravia umbellata leaves.</title>
        <authorList>
            <person name="Kumar G."/>
            <person name="Savka M.A."/>
        </authorList>
    </citation>
    <scope>NUCLEOTIDE SEQUENCE</scope>
    <source>
        <strain evidence="1">RIT_BL5</strain>
    </source>
</reference>
<protein>
    <submittedName>
        <fullName evidence="1">Uncharacterized protein</fullName>
    </submittedName>
</protein>
<dbReference type="Proteomes" id="UP001380953">
    <property type="component" value="Unassembled WGS sequence"/>
</dbReference>
<sequence>MSRIENERVKDQQTKRSRERRRILGKARIIVGASVMVAVIGYWIGSTKFIAENAFIQAAYRHMEVEEREALEAYPGLLEVQVQKVAPNGVVSPGGWQAFHRWLCRTNGGYAVRVTYPDLNPRFGNVDKSLYFNPNTRAWIGYEQRS</sequence>
<organism evidence="1 2">
    <name type="scientific">Saccharibacillus sacchari</name>
    <dbReference type="NCBI Taxonomy" id="456493"/>
    <lineage>
        <taxon>Bacteria</taxon>
        <taxon>Bacillati</taxon>
        <taxon>Bacillota</taxon>
        <taxon>Bacilli</taxon>
        <taxon>Bacillales</taxon>
        <taxon>Paenibacillaceae</taxon>
        <taxon>Saccharibacillus</taxon>
    </lineage>
</organism>
<name>A0ACC6P7N6_9BACL</name>
<accession>A0ACC6P7N6</accession>
<proteinExistence type="predicted"/>
<evidence type="ECO:0000313" key="2">
    <source>
        <dbReference type="Proteomes" id="UP001380953"/>
    </source>
</evidence>
<keyword evidence="2" id="KW-1185">Reference proteome</keyword>
<evidence type="ECO:0000313" key="1">
    <source>
        <dbReference type="EMBL" id="MEJ8302944.1"/>
    </source>
</evidence>
<comment type="caution">
    <text evidence="1">The sequence shown here is derived from an EMBL/GenBank/DDBJ whole genome shotgun (WGS) entry which is preliminary data.</text>
</comment>